<dbReference type="AlphaFoldDB" id="A0A453BCJ2"/>
<reference evidence="1" key="4">
    <citation type="submission" date="2019-03" db="UniProtKB">
        <authorList>
            <consortium name="EnsemblPlants"/>
        </authorList>
    </citation>
    <scope>IDENTIFICATION</scope>
</reference>
<dbReference type="EnsemblPlants" id="AET2Gv20452600.20">
    <property type="protein sequence ID" value="AET2Gv20452600.20"/>
    <property type="gene ID" value="AET2Gv20452600"/>
</dbReference>
<sequence>LPYIKCKMRLISYNIACSLQAEMMADCKDAIDGH</sequence>
<protein>
    <submittedName>
        <fullName evidence="1">Uncharacterized protein</fullName>
    </submittedName>
</protein>
<evidence type="ECO:0000313" key="2">
    <source>
        <dbReference type="Proteomes" id="UP000015105"/>
    </source>
</evidence>
<keyword evidence="2" id="KW-1185">Reference proteome</keyword>
<reference evidence="2" key="2">
    <citation type="journal article" date="2017" name="Nat. Plants">
        <title>The Aegilops tauschii genome reveals multiple impacts of transposons.</title>
        <authorList>
            <person name="Zhao G."/>
            <person name="Zou C."/>
            <person name="Li K."/>
            <person name="Wang K."/>
            <person name="Li T."/>
            <person name="Gao L."/>
            <person name="Zhang X."/>
            <person name="Wang H."/>
            <person name="Yang Z."/>
            <person name="Liu X."/>
            <person name="Jiang W."/>
            <person name="Mao L."/>
            <person name="Kong X."/>
            <person name="Jiao Y."/>
            <person name="Jia J."/>
        </authorList>
    </citation>
    <scope>NUCLEOTIDE SEQUENCE [LARGE SCALE GENOMIC DNA]</scope>
    <source>
        <strain evidence="2">cv. AL8/78</strain>
    </source>
</reference>
<dbReference type="Gramene" id="AET2Gv20452600.20">
    <property type="protein sequence ID" value="AET2Gv20452600.20"/>
    <property type="gene ID" value="AET2Gv20452600"/>
</dbReference>
<reference evidence="1" key="5">
    <citation type="journal article" date="2021" name="G3 (Bethesda)">
        <title>Aegilops tauschii genome assembly Aet v5.0 features greater sequence contiguity and improved annotation.</title>
        <authorList>
            <person name="Wang L."/>
            <person name="Zhu T."/>
            <person name="Rodriguez J.C."/>
            <person name="Deal K.R."/>
            <person name="Dubcovsky J."/>
            <person name="McGuire P.E."/>
            <person name="Lux T."/>
            <person name="Spannagl M."/>
            <person name="Mayer K.F.X."/>
            <person name="Baldrich P."/>
            <person name="Meyers B.C."/>
            <person name="Huo N."/>
            <person name="Gu Y.Q."/>
            <person name="Zhou H."/>
            <person name="Devos K.M."/>
            <person name="Bennetzen J.L."/>
            <person name="Unver T."/>
            <person name="Budak H."/>
            <person name="Gulick P.J."/>
            <person name="Galiba G."/>
            <person name="Kalapos B."/>
            <person name="Nelson D.R."/>
            <person name="Li P."/>
            <person name="You F.M."/>
            <person name="Luo M.C."/>
            <person name="Dvorak J."/>
        </authorList>
    </citation>
    <scope>NUCLEOTIDE SEQUENCE [LARGE SCALE GENOMIC DNA]</scope>
    <source>
        <strain evidence="1">cv. AL8/78</strain>
    </source>
</reference>
<reference evidence="1" key="3">
    <citation type="journal article" date="2017" name="Nature">
        <title>Genome sequence of the progenitor of the wheat D genome Aegilops tauschii.</title>
        <authorList>
            <person name="Luo M.C."/>
            <person name="Gu Y.Q."/>
            <person name="Puiu D."/>
            <person name="Wang H."/>
            <person name="Twardziok S.O."/>
            <person name="Deal K.R."/>
            <person name="Huo N."/>
            <person name="Zhu T."/>
            <person name="Wang L."/>
            <person name="Wang Y."/>
            <person name="McGuire P.E."/>
            <person name="Liu S."/>
            <person name="Long H."/>
            <person name="Ramasamy R.K."/>
            <person name="Rodriguez J.C."/>
            <person name="Van S.L."/>
            <person name="Yuan L."/>
            <person name="Wang Z."/>
            <person name="Xia Z."/>
            <person name="Xiao L."/>
            <person name="Anderson O.D."/>
            <person name="Ouyang S."/>
            <person name="Liang Y."/>
            <person name="Zimin A.V."/>
            <person name="Pertea G."/>
            <person name="Qi P."/>
            <person name="Bennetzen J.L."/>
            <person name="Dai X."/>
            <person name="Dawson M.W."/>
            <person name="Muller H.G."/>
            <person name="Kugler K."/>
            <person name="Rivarola-Duarte L."/>
            <person name="Spannagl M."/>
            <person name="Mayer K.F.X."/>
            <person name="Lu F.H."/>
            <person name="Bevan M.W."/>
            <person name="Leroy P."/>
            <person name="Li P."/>
            <person name="You F.M."/>
            <person name="Sun Q."/>
            <person name="Liu Z."/>
            <person name="Lyons E."/>
            <person name="Wicker T."/>
            <person name="Salzberg S.L."/>
            <person name="Devos K.M."/>
            <person name="Dvorak J."/>
        </authorList>
    </citation>
    <scope>NUCLEOTIDE SEQUENCE [LARGE SCALE GENOMIC DNA]</scope>
    <source>
        <strain evidence="1">cv. AL8/78</strain>
    </source>
</reference>
<dbReference type="Proteomes" id="UP000015105">
    <property type="component" value="Chromosome 2D"/>
</dbReference>
<organism evidence="1 2">
    <name type="scientific">Aegilops tauschii subsp. strangulata</name>
    <name type="common">Goatgrass</name>
    <dbReference type="NCBI Taxonomy" id="200361"/>
    <lineage>
        <taxon>Eukaryota</taxon>
        <taxon>Viridiplantae</taxon>
        <taxon>Streptophyta</taxon>
        <taxon>Embryophyta</taxon>
        <taxon>Tracheophyta</taxon>
        <taxon>Spermatophyta</taxon>
        <taxon>Magnoliopsida</taxon>
        <taxon>Liliopsida</taxon>
        <taxon>Poales</taxon>
        <taxon>Poaceae</taxon>
        <taxon>BOP clade</taxon>
        <taxon>Pooideae</taxon>
        <taxon>Triticodae</taxon>
        <taxon>Triticeae</taxon>
        <taxon>Triticinae</taxon>
        <taxon>Aegilops</taxon>
    </lineage>
</organism>
<accession>A0A453BCJ2</accession>
<name>A0A453BCJ2_AEGTS</name>
<proteinExistence type="predicted"/>
<evidence type="ECO:0000313" key="1">
    <source>
        <dbReference type="EnsemblPlants" id="AET2Gv20452600.20"/>
    </source>
</evidence>
<reference evidence="2" key="1">
    <citation type="journal article" date="2014" name="Science">
        <title>Ancient hybridizations among the ancestral genomes of bread wheat.</title>
        <authorList>
            <consortium name="International Wheat Genome Sequencing Consortium,"/>
            <person name="Marcussen T."/>
            <person name="Sandve S.R."/>
            <person name="Heier L."/>
            <person name="Spannagl M."/>
            <person name="Pfeifer M."/>
            <person name="Jakobsen K.S."/>
            <person name="Wulff B.B."/>
            <person name="Steuernagel B."/>
            <person name="Mayer K.F."/>
            <person name="Olsen O.A."/>
        </authorList>
    </citation>
    <scope>NUCLEOTIDE SEQUENCE [LARGE SCALE GENOMIC DNA]</scope>
    <source>
        <strain evidence="2">cv. AL8/78</strain>
    </source>
</reference>